<evidence type="ECO:0000256" key="3">
    <source>
        <dbReference type="ARBA" id="ARBA00022679"/>
    </source>
</evidence>
<dbReference type="EMBL" id="JAZHRV010000001">
    <property type="protein sequence ID" value="MEH2557417.1"/>
    <property type="molecule type" value="Genomic_DNA"/>
</dbReference>
<gene>
    <name evidence="4" type="ORF">V1286_004946</name>
</gene>
<evidence type="ECO:0000313" key="5">
    <source>
        <dbReference type="Proteomes" id="UP001364224"/>
    </source>
</evidence>
<evidence type="ECO:0000256" key="2">
    <source>
        <dbReference type="ARBA" id="ARBA00022676"/>
    </source>
</evidence>
<dbReference type="Pfam" id="PF13641">
    <property type="entry name" value="Glyco_tranf_2_3"/>
    <property type="match status" value="1"/>
</dbReference>
<name>A0ABU8BFU4_9BRAD</name>
<dbReference type="RefSeq" id="WP_334483590.1">
    <property type="nucleotide sequence ID" value="NZ_JAZHRV010000001.1"/>
</dbReference>
<dbReference type="PANTHER" id="PTHR43179">
    <property type="entry name" value="RHAMNOSYLTRANSFERASE WBBL"/>
    <property type="match status" value="1"/>
</dbReference>
<protein>
    <submittedName>
        <fullName evidence="4">GT2 family glycosyltransferase</fullName>
    </submittedName>
</protein>
<dbReference type="InterPro" id="IPR029044">
    <property type="entry name" value="Nucleotide-diphossugar_trans"/>
</dbReference>
<comment type="similarity">
    <text evidence="1">Belongs to the glycosyltransferase 2 family.</text>
</comment>
<organism evidence="4 5">
    <name type="scientific">Bradyrhizobium algeriense</name>
    <dbReference type="NCBI Taxonomy" id="634784"/>
    <lineage>
        <taxon>Bacteria</taxon>
        <taxon>Pseudomonadati</taxon>
        <taxon>Pseudomonadota</taxon>
        <taxon>Alphaproteobacteria</taxon>
        <taxon>Hyphomicrobiales</taxon>
        <taxon>Nitrobacteraceae</taxon>
        <taxon>Bradyrhizobium</taxon>
    </lineage>
</organism>
<accession>A0ABU8BFU4</accession>
<keyword evidence="5" id="KW-1185">Reference proteome</keyword>
<sequence>MNGTGSNWSEERVHHPPLRIVVGIATSGRPLILARLLERLRVQTRIADAVIVCGASPADVSGIESAHPGLRCITSDRGLTIQRNAILRAGAAFDLVVFLDDDFVPCPGYLQAVERTFMTRPDVVVGTGHVVADGIRGPGLAFEDALKTLQQDGQAEPTREIENVYSAYGCNMAIRIDVVRARGLEFDETLPLYGWLEDVDFSRRMAAYGRIVKIDAARGVHLGVKSSRQSGRRLGYSQVSNPLYLIRKGTCSSSKALKLMSRNVVANVAKTFRPEPYIDRAGRLKGNIRALLDLLAGRLSPKRVLSL</sequence>
<dbReference type="Proteomes" id="UP001364224">
    <property type="component" value="Unassembled WGS sequence"/>
</dbReference>
<reference evidence="4 5" key="1">
    <citation type="submission" date="2024-02" db="EMBL/GenBank/DDBJ databases">
        <title>Adaptive strategies in a cosmopolitan and abundant soil bacterium.</title>
        <authorList>
            <person name="Carini P."/>
        </authorList>
    </citation>
    <scope>NUCLEOTIDE SEQUENCE [LARGE SCALE GENOMIC DNA]</scope>
    <source>
        <strain evidence="4 5">AZCC 1608</strain>
    </source>
</reference>
<dbReference type="PANTHER" id="PTHR43179:SF12">
    <property type="entry name" value="GALACTOFURANOSYLTRANSFERASE GLFT2"/>
    <property type="match status" value="1"/>
</dbReference>
<keyword evidence="2" id="KW-0328">Glycosyltransferase</keyword>
<keyword evidence="3" id="KW-0808">Transferase</keyword>
<proteinExistence type="inferred from homology"/>
<comment type="caution">
    <text evidence="4">The sequence shown here is derived from an EMBL/GenBank/DDBJ whole genome shotgun (WGS) entry which is preliminary data.</text>
</comment>
<evidence type="ECO:0000313" key="4">
    <source>
        <dbReference type="EMBL" id="MEH2557417.1"/>
    </source>
</evidence>
<dbReference type="Gene3D" id="3.90.550.10">
    <property type="entry name" value="Spore Coat Polysaccharide Biosynthesis Protein SpsA, Chain A"/>
    <property type="match status" value="1"/>
</dbReference>
<dbReference type="SUPFAM" id="SSF53448">
    <property type="entry name" value="Nucleotide-diphospho-sugar transferases"/>
    <property type="match status" value="1"/>
</dbReference>
<evidence type="ECO:0000256" key="1">
    <source>
        <dbReference type="ARBA" id="ARBA00006739"/>
    </source>
</evidence>